<feature type="transmembrane region" description="Helical" evidence="6">
    <location>
        <begin position="350"/>
        <end position="373"/>
    </location>
</feature>
<dbReference type="EMBL" id="QRBE01000003">
    <property type="protein sequence ID" value="RDS82766.1"/>
    <property type="molecule type" value="Genomic_DNA"/>
</dbReference>
<keyword evidence="2" id="KW-1003">Cell membrane</keyword>
<evidence type="ECO:0000256" key="1">
    <source>
        <dbReference type="ARBA" id="ARBA00004651"/>
    </source>
</evidence>
<keyword evidence="10" id="KW-1185">Reference proteome</keyword>
<dbReference type="PANTHER" id="PTHR43738">
    <property type="entry name" value="ABC TRANSPORTER, MEMBRANE PROTEIN"/>
    <property type="match status" value="1"/>
</dbReference>
<dbReference type="PANTHER" id="PTHR43738:SF3">
    <property type="entry name" value="ABC TRANSPORTER PERMEASE"/>
    <property type="match status" value="1"/>
</dbReference>
<dbReference type="InterPro" id="IPR025857">
    <property type="entry name" value="MacB_PCD"/>
</dbReference>
<feature type="transmembrane region" description="Helical" evidence="6">
    <location>
        <begin position="305"/>
        <end position="330"/>
    </location>
</feature>
<organism evidence="9 10">
    <name type="scientific">Dyella monticola</name>
    <dbReference type="NCBI Taxonomy" id="1927958"/>
    <lineage>
        <taxon>Bacteria</taxon>
        <taxon>Pseudomonadati</taxon>
        <taxon>Pseudomonadota</taxon>
        <taxon>Gammaproteobacteria</taxon>
        <taxon>Lysobacterales</taxon>
        <taxon>Rhodanobacteraceae</taxon>
        <taxon>Dyella</taxon>
    </lineage>
</organism>
<dbReference type="GO" id="GO:0005886">
    <property type="term" value="C:plasma membrane"/>
    <property type="evidence" value="ECO:0007669"/>
    <property type="project" value="UniProtKB-SubCell"/>
</dbReference>
<name>A0A370X341_9GAMM</name>
<dbReference type="AlphaFoldDB" id="A0A370X341"/>
<evidence type="ECO:0000256" key="4">
    <source>
        <dbReference type="ARBA" id="ARBA00022989"/>
    </source>
</evidence>
<evidence type="ECO:0000313" key="9">
    <source>
        <dbReference type="EMBL" id="RDS82766.1"/>
    </source>
</evidence>
<evidence type="ECO:0000256" key="5">
    <source>
        <dbReference type="ARBA" id="ARBA00023136"/>
    </source>
</evidence>
<dbReference type="Pfam" id="PF12704">
    <property type="entry name" value="MacB_PCD"/>
    <property type="match status" value="1"/>
</dbReference>
<evidence type="ECO:0000256" key="6">
    <source>
        <dbReference type="SAM" id="Phobius"/>
    </source>
</evidence>
<comment type="subcellular location">
    <subcellularLocation>
        <location evidence="1">Cell membrane</location>
        <topology evidence="1">Multi-pass membrane protein</topology>
    </subcellularLocation>
</comment>
<evidence type="ECO:0000313" key="10">
    <source>
        <dbReference type="Proteomes" id="UP000254258"/>
    </source>
</evidence>
<sequence>MTMVSIYLSYAKPFRNRLRGFLTVATVAMVFVLLGLLGAVYQVFHPSAGSSGADILAVTSRYSTQSPLPVALHDTIAKVPGVRNVYYQSGYLAVYQQPTNQLILAAVSLPTDALQGLSLSNDQQINFTRTRDGILVGEQLAEHNGWKVGQQIPLRITGFVNKEGGDSELFEILGIYHGLTADRAKFDNIALVRWDYLNESRAVRSDAVGLFKVRLETGASPDAVSQAIDRATANSDHPTRTQTAQALLLSLFRQMGDLSGAIRMVVIASIFTLVLVTATSLTHAVRRRSVEHATLRAIGYTRSTIARMVIYESVGQVATGVVVGALLIAGLCRCLHASHVSNFPVPVVNLGTFAVVACGTLALAALAGSFGAAQAARLNMASALKQAQ</sequence>
<reference evidence="9 10" key="1">
    <citation type="submission" date="2018-07" db="EMBL/GenBank/DDBJ databases">
        <title>Dyella monticola sp. nov. and Dyella psychrodurans sp. nov. isolated from monsoon evergreen broad-leaved forest soil of Dinghu Mountain, China.</title>
        <authorList>
            <person name="Gao Z."/>
            <person name="Qiu L."/>
        </authorList>
    </citation>
    <scope>NUCLEOTIDE SEQUENCE [LARGE SCALE GENOMIC DNA]</scope>
    <source>
        <strain evidence="9 10">4G-K06</strain>
    </source>
</reference>
<keyword evidence="4 6" id="KW-1133">Transmembrane helix</keyword>
<dbReference type="InterPro" id="IPR051125">
    <property type="entry name" value="ABC-4/HrtB_transporter"/>
</dbReference>
<protein>
    <submittedName>
        <fullName evidence="9">Uncharacterized protein</fullName>
    </submittedName>
</protein>
<feature type="transmembrane region" description="Helical" evidence="6">
    <location>
        <begin position="261"/>
        <end position="285"/>
    </location>
</feature>
<dbReference type="Pfam" id="PF02687">
    <property type="entry name" value="FtsX"/>
    <property type="match status" value="1"/>
</dbReference>
<evidence type="ECO:0000256" key="2">
    <source>
        <dbReference type="ARBA" id="ARBA00022475"/>
    </source>
</evidence>
<keyword evidence="5 6" id="KW-0472">Membrane</keyword>
<proteinExistence type="predicted"/>
<gene>
    <name evidence="9" type="ORF">DWU98_06330</name>
</gene>
<evidence type="ECO:0000256" key="3">
    <source>
        <dbReference type="ARBA" id="ARBA00022692"/>
    </source>
</evidence>
<dbReference type="RefSeq" id="WP_115494675.1">
    <property type="nucleotide sequence ID" value="NZ_QRBE01000003.1"/>
</dbReference>
<accession>A0A370X341</accession>
<dbReference type="OrthoDB" id="9775474at2"/>
<feature type="domain" description="MacB-like periplasmic core" evidence="8">
    <location>
        <begin position="27"/>
        <end position="230"/>
    </location>
</feature>
<comment type="caution">
    <text evidence="9">The sequence shown here is derived from an EMBL/GenBank/DDBJ whole genome shotgun (WGS) entry which is preliminary data.</text>
</comment>
<feature type="domain" description="ABC3 transporter permease C-terminal" evidence="7">
    <location>
        <begin position="264"/>
        <end position="375"/>
    </location>
</feature>
<feature type="transmembrane region" description="Helical" evidence="6">
    <location>
        <begin position="21"/>
        <end position="44"/>
    </location>
</feature>
<dbReference type="InterPro" id="IPR003838">
    <property type="entry name" value="ABC3_permease_C"/>
</dbReference>
<dbReference type="Proteomes" id="UP000254258">
    <property type="component" value="Unassembled WGS sequence"/>
</dbReference>
<keyword evidence="3 6" id="KW-0812">Transmembrane</keyword>
<evidence type="ECO:0000259" key="7">
    <source>
        <dbReference type="Pfam" id="PF02687"/>
    </source>
</evidence>
<evidence type="ECO:0000259" key="8">
    <source>
        <dbReference type="Pfam" id="PF12704"/>
    </source>
</evidence>